<comment type="caution">
    <text evidence="2">The sequence shown here is derived from an EMBL/GenBank/DDBJ whole genome shotgun (WGS) entry which is preliminary data.</text>
</comment>
<evidence type="ECO:0000313" key="2">
    <source>
        <dbReference type="EMBL" id="OEV05146.1"/>
    </source>
</evidence>
<proteinExistence type="predicted"/>
<reference evidence="2 3" key="1">
    <citation type="journal article" date="2016" name="Front. Microbiol.">
        <title>Comparative Genomics Analysis of Streptomyces Species Reveals Their Adaptation to the Marine Environment and Their Diversity at the Genomic Level.</title>
        <authorList>
            <person name="Tian X."/>
            <person name="Zhang Z."/>
            <person name="Yang T."/>
            <person name="Chen M."/>
            <person name="Li J."/>
            <person name="Chen F."/>
            <person name="Yang J."/>
            <person name="Li W."/>
            <person name="Zhang B."/>
            <person name="Zhang Z."/>
            <person name="Wu J."/>
            <person name="Zhang C."/>
            <person name="Long L."/>
            <person name="Xiao J."/>
        </authorList>
    </citation>
    <scope>NUCLEOTIDE SEQUENCE [LARGE SCALE GENOMIC DNA]</scope>
    <source>
        <strain evidence="2 3">SCSIO 02100</strain>
    </source>
</reference>
<accession>A0A1E7KMM8</accession>
<dbReference type="Proteomes" id="UP000176101">
    <property type="component" value="Unassembled WGS sequence"/>
</dbReference>
<protein>
    <submittedName>
        <fullName evidence="2">Uncharacterized protein</fullName>
    </submittedName>
</protein>
<dbReference type="AlphaFoldDB" id="A0A1E7KMM8"/>
<feature type="region of interest" description="Disordered" evidence="1">
    <location>
        <begin position="185"/>
        <end position="226"/>
    </location>
</feature>
<feature type="compositionally biased region" description="Low complexity" evidence="1">
    <location>
        <begin position="57"/>
        <end position="71"/>
    </location>
</feature>
<dbReference type="EMBL" id="LJGU01000104">
    <property type="protein sequence ID" value="OEV05146.1"/>
    <property type="molecule type" value="Genomic_DNA"/>
</dbReference>
<evidence type="ECO:0000256" key="1">
    <source>
        <dbReference type="SAM" id="MobiDB-lite"/>
    </source>
</evidence>
<dbReference type="STRING" id="1075402.AN216_03940"/>
<evidence type="ECO:0000313" key="3">
    <source>
        <dbReference type="Proteomes" id="UP000176101"/>
    </source>
</evidence>
<feature type="compositionally biased region" description="Low complexity" evidence="1">
    <location>
        <begin position="8"/>
        <end position="26"/>
    </location>
</feature>
<feature type="region of interest" description="Disordered" evidence="1">
    <location>
        <begin position="1"/>
        <end position="141"/>
    </location>
</feature>
<name>A0A1E7KMM8_9ACTN</name>
<organism evidence="2 3">
    <name type="scientific">Streptomyces oceani</name>
    <dbReference type="NCBI Taxonomy" id="1075402"/>
    <lineage>
        <taxon>Bacteria</taxon>
        <taxon>Bacillati</taxon>
        <taxon>Actinomycetota</taxon>
        <taxon>Actinomycetes</taxon>
        <taxon>Kitasatosporales</taxon>
        <taxon>Streptomycetaceae</taxon>
        <taxon>Streptomyces</taxon>
    </lineage>
</organism>
<sequence>MAAYAVPGTSWTSGTSGDTTAAGETSIPHEVGRSAARSEPHQAPGRSASGGRGGSSGSVSSGGHSGSVSSTGGRGGSRSGGFGSGGLSGTGGDDDLDDGDCAPNDGSSDSYGGCGEQDDCEEYDTGFGSDDAYGDKSGSDDNDLIVVTLVVVGIIGVMGGDHAVGHAEQRLSPPRCAHSVSLLFPSTPDRRTTIGSEAPTSARREGQKWNGAPCSGSPPPPGRRES</sequence>
<gene>
    <name evidence="2" type="ORF">AN216_03940</name>
</gene>
<feature type="compositionally biased region" description="Pro residues" evidence="1">
    <location>
        <begin position="216"/>
        <end position="226"/>
    </location>
</feature>
<feature type="compositionally biased region" description="Basic and acidic residues" evidence="1">
    <location>
        <begin position="30"/>
        <end position="40"/>
    </location>
</feature>
<keyword evidence="3" id="KW-1185">Reference proteome</keyword>
<feature type="compositionally biased region" description="Gly residues" evidence="1">
    <location>
        <begin position="72"/>
        <end position="91"/>
    </location>
</feature>